<dbReference type="EMBL" id="QWDD01000004">
    <property type="protein sequence ID" value="RNJ47971.1"/>
    <property type="molecule type" value="Genomic_DNA"/>
</dbReference>
<sequence>MRLSARDRCGLYAQGTREGAPQARQVADRFHLLQNLRQAIEAQLSRANRSGGRALLPSNDHEHSQVSSPRGQPAVAEHRQLVRQAHLRSRQAIFDQMRLLCNAGTSITDIALQTGFDRRSIKKWLQQTAPAELRPRTLKPCSPIYFQEYLSRRWDEGCVRGRYLLHEIKLRGCTGSFSHLERLLTQWRGAKKKPIVRVTISTTQPAAGAYSAGHHSAFITIARHGIVHDHVHSHPIAIMGGFPGRCSARLVLELSRPECGTVAGTQFRRREVCREDLC</sequence>
<organism evidence="2 3">
    <name type="scientific">Methylocystis hirsuta</name>
    <dbReference type="NCBI Taxonomy" id="369798"/>
    <lineage>
        <taxon>Bacteria</taxon>
        <taxon>Pseudomonadati</taxon>
        <taxon>Pseudomonadota</taxon>
        <taxon>Alphaproteobacteria</taxon>
        <taxon>Hyphomicrobiales</taxon>
        <taxon>Methylocystaceae</taxon>
        <taxon>Methylocystis</taxon>
    </lineage>
</organism>
<comment type="caution">
    <text evidence="2">The sequence shown here is derived from an EMBL/GenBank/DDBJ whole genome shotgun (WGS) entry which is preliminary data.</text>
</comment>
<reference evidence="2 3" key="1">
    <citation type="submission" date="2018-08" db="EMBL/GenBank/DDBJ databases">
        <title>Genome sequence of Methylocystis hirsuta CSC1, a methanotroph able to accumulate PHAs.</title>
        <authorList>
            <person name="Bordel S."/>
            <person name="Rodriguez E."/>
            <person name="Gancedo J."/>
            <person name="Munoz R."/>
        </authorList>
    </citation>
    <scope>NUCLEOTIDE SEQUENCE [LARGE SCALE GENOMIC DNA]</scope>
    <source>
        <strain evidence="2 3">CSC1</strain>
    </source>
</reference>
<evidence type="ECO:0000256" key="1">
    <source>
        <dbReference type="SAM" id="MobiDB-lite"/>
    </source>
</evidence>
<dbReference type="OrthoDB" id="46712at2"/>
<name>A0A3M9XJD8_9HYPH</name>
<feature type="region of interest" description="Disordered" evidence="1">
    <location>
        <begin position="51"/>
        <end position="78"/>
    </location>
</feature>
<dbReference type="AlphaFoldDB" id="A0A3M9XJD8"/>
<keyword evidence="3" id="KW-1185">Reference proteome</keyword>
<accession>A0A3M9XJD8</accession>
<protein>
    <submittedName>
        <fullName evidence="2">Transposase</fullName>
    </submittedName>
</protein>
<dbReference type="Proteomes" id="UP000268623">
    <property type="component" value="Unassembled WGS sequence"/>
</dbReference>
<evidence type="ECO:0000313" key="3">
    <source>
        <dbReference type="Proteomes" id="UP000268623"/>
    </source>
</evidence>
<proteinExistence type="predicted"/>
<gene>
    <name evidence="2" type="ORF">D1O30_21295</name>
</gene>
<evidence type="ECO:0000313" key="2">
    <source>
        <dbReference type="EMBL" id="RNJ47971.1"/>
    </source>
</evidence>